<keyword evidence="3" id="KW-1185">Reference proteome</keyword>
<dbReference type="Gene3D" id="1.10.260.40">
    <property type="entry name" value="lambda repressor-like DNA-binding domains"/>
    <property type="match status" value="1"/>
</dbReference>
<dbReference type="Pfam" id="PF01381">
    <property type="entry name" value="HTH_3"/>
    <property type="match status" value="1"/>
</dbReference>
<organism evidence="2 3">
    <name type="scientific">Streptomyces lancefieldiae</name>
    <dbReference type="NCBI Taxonomy" id="3075520"/>
    <lineage>
        <taxon>Bacteria</taxon>
        <taxon>Bacillati</taxon>
        <taxon>Actinomycetota</taxon>
        <taxon>Actinomycetes</taxon>
        <taxon>Kitasatosporales</taxon>
        <taxon>Streptomycetaceae</taxon>
        <taxon>Streptomyces</taxon>
    </lineage>
</organism>
<dbReference type="InterPro" id="IPR010982">
    <property type="entry name" value="Lambda_DNA-bd_dom_sf"/>
</dbReference>
<dbReference type="RefSeq" id="WP_311576434.1">
    <property type="nucleotide sequence ID" value="NZ_JAVRFH010000030.1"/>
</dbReference>
<dbReference type="InterPro" id="IPR001387">
    <property type="entry name" value="Cro/C1-type_HTH"/>
</dbReference>
<dbReference type="SMART" id="SM00530">
    <property type="entry name" value="HTH_XRE"/>
    <property type="match status" value="1"/>
</dbReference>
<dbReference type="Proteomes" id="UP001180724">
    <property type="component" value="Unassembled WGS sequence"/>
</dbReference>
<evidence type="ECO:0000313" key="2">
    <source>
        <dbReference type="EMBL" id="MDT0613585.1"/>
    </source>
</evidence>
<protein>
    <submittedName>
        <fullName evidence="2">Helix-turn-helix transcriptional regulator</fullName>
    </submittedName>
</protein>
<reference evidence="2" key="1">
    <citation type="submission" date="2024-05" db="EMBL/GenBank/DDBJ databases">
        <title>30 novel species of actinomycetes from the DSMZ collection.</title>
        <authorList>
            <person name="Nouioui I."/>
        </authorList>
    </citation>
    <scope>NUCLEOTIDE SEQUENCE</scope>
    <source>
        <strain evidence="2">DSM 40712</strain>
    </source>
</reference>
<dbReference type="EMBL" id="JAVRFH010000030">
    <property type="protein sequence ID" value="MDT0613585.1"/>
    <property type="molecule type" value="Genomic_DNA"/>
</dbReference>
<comment type="caution">
    <text evidence="2">The sequence shown here is derived from an EMBL/GenBank/DDBJ whole genome shotgun (WGS) entry which is preliminary data.</text>
</comment>
<gene>
    <name evidence="2" type="ORF">RM812_25670</name>
</gene>
<dbReference type="SUPFAM" id="SSF47413">
    <property type="entry name" value="lambda repressor-like DNA-binding domains"/>
    <property type="match status" value="1"/>
</dbReference>
<evidence type="ECO:0000313" key="3">
    <source>
        <dbReference type="Proteomes" id="UP001180724"/>
    </source>
</evidence>
<dbReference type="CDD" id="cd00093">
    <property type="entry name" value="HTH_XRE"/>
    <property type="match status" value="1"/>
</dbReference>
<feature type="domain" description="HTH cro/C1-type" evidence="1">
    <location>
        <begin position="19"/>
        <end position="78"/>
    </location>
</feature>
<accession>A0ABU3ATT9</accession>
<name>A0ABU3ATT9_9ACTN</name>
<proteinExistence type="predicted"/>
<evidence type="ECO:0000259" key="1">
    <source>
        <dbReference type="PROSITE" id="PS50943"/>
    </source>
</evidence>
<sequence length="85" mass="8880">MAARSLEIGPAGMLAARTIEILRTERGLGQRQLAARCTALGRPMSNTMLSRIELAKRRCDIDDLVAIAAALQVSPAALLPGPGAA</sequence>
<dbReference type="PROSITE" id="PS50943">
    <property type="entry name" value="HTH_CROC1"/>
    <property type="match status" value="1"/>
</dbReference>